<dbReference type="RefSeq" id="WP_048480256.1">
    <property type="nucleotide sequence ID" value="NZ_JBIRUD010000009.1"/>
</dbReference>
<dbReference type="Proteomes" id="UP000035932">
    <property type="component" value="Unassembled WGS sequence"/>
</dbReference>
<name>A0A0J6XIK5_9ACTN</name>
<sequence length="125" mass="13281">MELHIDVAWILQVAEAAGVGDPAPDDYGVPVSAVARHRAELFEQPLYDGPYAKAAALVHTLARCRWLERSNMAVAAATGVMYLEAAGIRAKPTREDAIALRDLLLSPACSAGGISALLRSWPTAT</sequence>
<gene>
    <name evidence="1" type="ORF">ACS04_31640</name>
</gene>
<dbReference type="PATRIC" id="fig|66430.4.peg.2661"/>
<evidence type="ECO:0000313" key="1">
    <source>
        <dbReference type="EMBL" id="KMO94052.1"/>
    </source>
</evidence>
<proteinExistence type="predicted"/>
<comment type="caution">
    <text evidence="1">The sequence shown here is derived from an EMBL/GenBank/DDBJ whole genome shotgun (WGS) entry which is preliminary data.</text>
</comment>
<organism evidence="1 2">
    <name type="scientific">Streptomyces roseus</name>
    <dbReference type="NCBI Taxonomy" id="66430"/>
    <lineage>
        <taxon>Bacteria</taxon>
        <taxon>Bacillati</taxon>
        <taxon>Actinomycetota</taxon>
        <taxon>Actinomycetes</taxon>
        <taxon>Kitasatosporales</taxon>
        <taxon>Streptomycetaceae</taxon>
        <taxon>Streptomyces</taxon>
    </lineage>
</organism>
<dbReference type="STRING" id="66430.ACS04_31640"/>
<dbReference type="EMBL" id="LFML01000150">
    <property type="protein sequence ID" value="KMO94052.1"/>
    <property type="molecule type" value="Genomic_DNA"/>
</dbReference>
<accession>A0A0J6XIK5</accession>
<keyword evidence="2" id="KW-1185">Reference proteome</keyword>
<protein>
    <submittedName>
        <fullName evidence="1">Fic family toxin-antitoxin system, toxin component</fullName>
    </submittedName>
</protein>
<dbReference type="AlphaFoldDB" id="A0A0J6XIK5"/>
<dbReference type="OrthoDB" id="4295590at2"/>
<evidence type="ECO:0000313" key="2">
    <source>
        <dbReference type="Proteomes" id="UP000035932"/>
    </source>
</evidence>
<reference evidence="1 2" key="1">
    <citation type="submission" date="2015-06" db="EMBL/GenBank/DDBJ databases">
        <title>Recapitulation of the evolution of biosynthetic gene clusters reveals hidden chemical diversity on bacterial genomes.</title>
        <authorList>
            <person name="Cruz-Morales P."/>
            <person name="Martinez-Guerrero C."/>
            <person name="Morales-Escalante M.A."/>
            <person name="Yanez-Guerra L.A."/>
            <person name="Kopp J.F."/>
            <person name="Feldmann J."/>
            <person name="Ramos-Aboites H.E."/>
            <person name="Barona-Gomez F."/>
        </authorList>
    </citation>
    <scope>NUCLEOTIDE SEQUENCE [LARGE SCALE GENOMIC DNA]</scope>
    <source>
        <strain evidence="1 2">ATCC 31245</strain>
    </source>
</reference>